<feature type="region of interest" description="Disordered" evidence="1">
    <location>
        <begin position="11"/>
        <end position="76"/>
    </location>
</feature>
<organism evidence="2 3">
    <name type="scientific">Rubus argutus</name>
    <name type="common">Southern blackberry</name>
    <dbReference type="NCBI Taxonomy" id="59490"/>
    <lineage>
        <taxon>Eukaryota</taxon>
        <taxon>Viridiplantae</taxon>
        <taxon>Streptophyta</taxon>
        <taxon>Embryophyta</taxon>
        <taxon>Tracheophyta</taxon>
        <taxon>Spermatophyta</taxon>
        <taxon>Magnoliopsida</taxon>
        <taxon>eudicotyledons</taxon>
        <taxon>Gunneridae</taxon>
        <taxon>Pentapetalae</taxon>
        <taxon>rosids</taxon>
        <taxon>fabids</taxon>
        <taxon>Rosales</taxon>
        <taxon>Rosaceae</taxon>
        <taxon>Rosoideae</taxon>
        <taxon>Rosoideae incertae sedis</taxon>
        <taxon>Rubus</taxon>
    </lineage>
</organism>
<sequence length="97" mass="10107">MAALGIHGVVLDGDGKGGARSNCSSSLDRWRGKGSASDDARSGGAACETGQRRSAAVHGGATRSGYSESVRLGSQGRRDGRDVFLQIRAGYLRELRL</sequence>
<feature type="compositionally biased region" description="Basic and acidic residues" evidence="1">
    <location>
        <begin position="28"/>
        <end position="41"/>
    </location>
</feature>
<evidence type="ECO:0000313" key="3">
    <source>
        <dbReference type="Proteomes" id="UP001457282"/>
    </source>
</evidence>
<evidence type="ECO:0000313" key="2">
    <source>
        <dbReference type="EMBL" id="KAK9931902.1"/>
    </source>
</evidence>
<name>A0AAW1X5F9_RUBAR</name>
<comment type="caution">
    <text evidence="2">The sequence shown here is derived from an EMBL/GenBank/DDBJ whole genome shotgun (WGS) entry which is preliminary data.</text>
</comment>
<accession>A0AAW1X5F9</accession>
<gene>
    <name evidence="2" type="ORF">M0R45_019156</name>
</gene>
<reference evidence="2 3" key="1">
    <citation type="journal article" date="2023" name="G3 (Bethesda)">
        <title>A chromosome-length genome assembly and annotation of blackberry (Rubus argutus, cv. 'Hillquist').</title>
        <authorList>
            <person name="Bruna T."/>
            <person name="Aryal R."/>
            <person name="Dudchenko O."/>
            <person name="Sargent D.J."/>
            <person name="Mead D."/>
            <person name="Buti M."/>
            <person name="Cavallini A."/>
            <person name="Hytonen T."/>
            <person name="Andres J."/>
            <person name="Pham M."/>
            <person name="Weisz D."/>
            <person name="Mascagni F."/>
            <person name="Usai G."/>
            <person name="Natali L."/>
            <person name="Bassil N."/>
            <person name="Fernandez G.E."/>
            <person name="Lomsadze A."/>
            <person name="Armour M."/>
            <person name="Olukolu B."/>
            <person name="Poorten T."/>
            <person name="Britton C."/>
            <person name="Davik J."/>
            <person name="Ashrafi H."/>
            <person name="Aiden E.L."/>
            <person name="Borodovsky M."/>
            <person name="Worthington M."/>
        </authorList>
    </citation>
    <scope>NUCLEOTIDE SEQUENCE [LARGE SCALE GENOMIC DNA]</scope>
    <source>
        <strain evidence="2">PI 553951</strain>
    </source>
</reference>
<dbReference type="AlphaFoldDB" id="A0AAW1X5F9"/>
<dbReference type="EMBL" id="JBEDUW010000004">
    <property type="protein sequence ID" value="KAK9931902.1"/>
    <property type="molecule type" value="Genomic_DNA"/>
</dbReference>
<keyword evidence="3" id="KW-1185">Reference proteome</keyword>
<dbReference type="Proteomes" id="UP001457282">
    <property type="component" value="Unassembled WGS sequence"/>
</dbReference>
<protein>
    <submittedName>
        <fullName evidence="2">Uncharacterized protein</fullName>
    </submittedName>
</protein>
<evidence type="ECO:0000256" key="1">
    <source>
        <dbReference type="SAM" id="MobiDB-lite"/>
    </source>
</evidence>
<proteinExistence type="predicted"/>